<name>A0A1Z5K4T4_FISSO</name>
<feature type="repeat" description="Pumilio" evidence="3">
    <location>
        <begin position="113"/>
        <end position="151"/>
    </location>
</feature>
<organism evidence="6 7">
    <name type="scientific">Fistulifera solaris</name>
    <name type="common">Oleaginous diatom</name>
    <dbReference type="NCBI Taxonomy" id="1519565"/>
    <lineage>
        <taxon>Eukaryota</taxon>
        <taxon>Sar</taxon>
        <taxon>Stramenopiles</taxon>
        <taxon>Ochrophyta</taxon>
        <taxon>Bacillariophyta</taxon>
        <taxon>Bacillariophyceae</taxon>
        <taxon>Bacillariophycidae</taxon>
        <taxon>Naviculales</taxon>
        <taxon>Naviculaceae</taxon>
        <taxon>Fistulifera</taxon>
    </lineage>
</organism>
<dbReference type="PANTHER" id="PTHR13389">
    <property type="entry name" value="PUMILIO HOMOLOG 3"/>
    <property type="match status" value="1"/>
</dbReference>
<dbReference type="PROSITE" id="PS50303">
    <property type="entry name" value="PUM_HD"/>
    <property type="match status" value="1"/>
</dbReference>
<proteinExistence type="predicted"/>
<dbReference type="InterPro" id="IPR040059">
    <property type="entry name" value="PUM3"/>
</dbReference>
<dbReference type="Pfam" id="PF00806">
    <property type="entry name" value="PUF"/>
    <property type="match status" value="3"/>
</dbReference>
<gene>
    <name evidence="6" type="ORF">FisN_1Lh235</name>
</gene>
<dbReference type="Pfam" id="PF08144">
    <property type="entry name" value="CPL"/>
    <property type="match status" value="1"/>
</dbReference>
<comment type="caution">
    <text evidence="6">The sequence shown here is derived from an EMBL/GenBank/DDBJ whole genome shotgun (WGS) entry which is preliminary data.</text>
</comment>
<evidence type="ECO:0000259" key="5">
    <source>
        <dbReference type="PROSITE" id="PS50303"/>
    </source>
</evidence>
<dbReference type="GO" id="GO:0003729">
    <property type="term" value="F:mRNA binding"/>
    <property type="evidence" value="ECO:0007669"/>
    <property type="project" value="TreeGrafter"/>
</dbReference>
<accession>A0A1Z5K4T4</accession>
<dbReference type="GO" id="GO:0005730">
    <property type="term" value="C:nucleolus"/>
    <property type="evidence" value="ECO:0007669"/>
    <property type="project" value="TreeGrafter"/>
</dbReference>
<evidence type="ECO:0000313" key="7">
    <source>
        <dbReference type="Proteomes" id="UP000198406"/>
    </source>
</evidence>
<dbReference type="InterPro" id="IPR016024">
    <property type="entry name" value="ARM-type_fold"/>
</dbReference>
<sequence>MVSNSSPKASAKTSTKRPAQGKPNASNKKAKTTTTAPPRQRRHADVVEEAKVLWNKLRVKTNTPKQTRELLDQLIPLIQNKACQIALQHDASRVVQAVFQFGSPEERASLLKELLEDGTTFLELCKSQYAHFLVLKVIKYCHKEHAEQILKAFRGHMSKLAVHAVGARVLESLFTTFTSKQTAFLKQEFYGPHVTIFASEQSALEEAPTLRKNIEKLPEKKDKTIAAIGSLVNKGAKKMLCGLTFFQELMFEYLSEVDPKEIRAFAATAEIVHLTSSRPGAQAGALLVSYGTAKDRKRMLKSLKGFTRSALLHPDAYLMIIRLVELTDDTVSVQKNLLNELVTAPPESENQDSPLLELAVGINSSKLFRMLLAPESRQKLFDPFEHSVLFENPKIKEDGEDVPTCKKEASLRRQELLKFLREPLEQLCTKHALALMNSQPGSYVLRDVYAAFRSNEVAKAAVEVCRQESSILDDFYGHLSIKNIILSDLGDSEALFSTMFIEAFSDDLIKVCETNRGAFIVEALCKVPTIQTLVKKKIDKKKIQQKLQGKGSIAGFKALLAVL</sequence>
<feature type="domain" description="PUM-HD" evidence="5">
    <location>
        <begin position="55"/>
        <end position="423"/>
    </location>
</feature>
<evidence type="ECO:0000256" key="4">
    <source>
        <dbReference type="SAM" id="MobiDB-lite"/>
    </source>
</evidence>
<dbReference type="Proteomes" id="UP000198406">
    <property type="component" value="Unassembled WGS sequence"/>
</dbReference>
<dbReference type="PROSITE" id="PS50302">
    <property type="entry name" value="PUM"/>
    <property type="match status" value="1"/>
</dbReference>
<feature type="compositionally biased region" description="Low complexity" evidence="4">
    <location>
        <begin position="1"/>
        <end position="13"/>
    </location>
</feature>
<dbReference type="InterPro" id="IPR001313">
    <property type="entry name" value="Pumilio_RNA-bd_rpt"/>
</dbReference>
<feature type="compositionally biased region" description="Low complexity" evidence="4">
    <location>
        <begin position="22"/>
        <end position="38"/>
    </location>
</feature>
<dbReference type="InterPro" id="IPR033133">
    <property type="entry name" value="PUM-HD"/>
</dbReference>
<dbReference type="InterPro" id="IPR012959">
    <property type="entry name" value="CPL_dom"/>
</dbReference>
<dbReference type="PANTHER" id="PTHR13389:SF0">
    <property type="entry name" value="PUMILIO HOMOLOG 3"/>
    <property type="match status" value="1"/>
</dbReference>
<feature type="region of interest" description="Disordered" evidence="4">
    <location>
        <begin position="1"/>
        <end position="44"/>
    </location>
</feature>
<evidence type="ECO:0000256" key="3">
    <source>
        <dbReference type="PROSITE-ProRule" id="PRU00317"/>
    </source>
</evidence>
<evidence type="ECO:0000313" key="6">
    <source>
        <dbReference type="EMBL" id="GAX21091.1"/>
    </source>
</evidence>
<reference evidence="6 7" key="1">
    <citation type="journal article" date="2015" name="Plant Cell">
        <title>Oil accumulation by the oleaginous diatom Fistulifera solaris as revealed by the genome and transcriptome.</title>
        <authorList>
            <person name="Tanaka T."/>
            <person name="Maeda Y."/>
            <person name="Veluchamy A."/>
            <person name="Tanaka M."/>
            <person name="Abida H."/>
            <person name="Marechal E."/>
            <person name="Bowler C."/>
            <person name="Muto M."/>
            <person name="Sunaga Y."/>
            <person name="Tanaka M."/>
            <person name="Yoshino T."/>
            <person name="Taniguchi T."/>
            <person name="Fukuda Y."/>
            <person name="Nemoto M."/>
            <person name="Matsumoto M."/>
            <person name="Wong P.S."/>
            <person name="Aburatani S."/>
            <person name="Fujibuchi W."/>
        </authorList>
    </citation>
    <scope>NUCLEOTIDE SEQUENCE [LARGE SCALE GENOMIC DNA]</scope>
    <source>
        <strain evidence="6 7">JPCC DA0580</strain>
    </source>
</reference>
<dbReference type="InterPro" id="IPR011989">
    <property type="entry name" value="ARM-like"/>
</dbReference>
<keyword evidence="2" id="KW-0694">RNA-binding</keyword>
<evidence type="ECO:0000256" key="1">
    <source>
        <dbReference type="ARBA" id="ARBA00022737"/>
    </source>
</evidence>
<evidence type="ECO:0000256" key="2">
    <source>
        <dbReference type="ARBA" id="ARBA00022884"/>
    </source>
</evidence>
<dbReference type="GO" id="GO:0006417">
    <property type="term" value="P:regulation of translation"/>
    <property type="evidence" value="ECO:0007669"/>
    <property type="project" value="TreeGrafter"/>
</dbReference>
<dbReference type="SMART" id="SM00025">
    <property type="entry name" value="Pumilio"/>
    <property type="match status" value="4"/>
</dbReference>
<dbReference type="OrthoDB" id="497380at2759"/>
<protein>
    <submittedName>
        <fullName evidence="6">Pumilio homology domain family member 6</fullName>
    </submittedName>
</protein>
<dbReference type="InParanoid" id="A0A1Z5K4T4"/>
<dbReference type="EMBL" id="BDSP01000153">
    <property type="protein sequence ID" value="GAX21091.1"/>
    <property type="molecule type" value="Genomic_DNA"/>
</dbReference>
<keyword evidence="1" id="KW-0677">Repeat</keyword>
<keyword evidence="7" id="KW-1185">Reference proteome</keyword>
<dbReference type="SUPFAM" id="SSF48371">
    <property type="entry name" value="ARM repeat"/>
    <property type="match status" value="1"/>
</dbReference>
<dbReference type="Gene3D" id="1.25.10.10">
    <property type="entry name" value="Leucine-rich Repeat Variant"/>
    <property type="match status" value="2"/>
</dbReference>
<dbReference type="AlphaFoldDB" id="A0A1Z5K4T4"/>